<keyword evidence="8" id="KW-0378">Hydrolase</keyword>
<evidence type="ECO:0000256" key="17">
    <source>
        <dbReference type="RuleBase" id="RU004328"/>
    </source>
</evidence>
<dbReference type="InterPro" id="IPR033697">
    <property type="entry name" value="Ribonuclease_T2_eukaryotic"/>
</dbReference>
<dbReference type="InterPro" id="IPR001568">
    <property type="entry name" value="RNase_T2-like"/>
</dbReference>
<gene>
    <name evidence="18" type="ORF">J437_LFUL004957</name>
</gene>
<keyword evidence="13" id="KW-0456">Lyase</keyword>
<dbReference type="EMBL" id="KZ308162">
    <property type="protein sequence ID" value="KAG8223489.1"/>
    <property type="molecule type" value="Genomic_DNA"/>
</dbReference>
<name>A0A8K0NXK6_LADFU</name>
<keyword evidence="5" id="KW-0964">Secreted</keyword>
<evidence type="ECO:0000256" key="6">
    <source>
        <dbReference type="ARBA" id="ARBA00022722"/>
    </source>
</evidence>
<accession>A0A8K0NXK6</accession>
<dbReference type="SUPFAM" id="SSF55895">
    <property type="entry name" value="Ribonuclease Rh-like"/>
    <property type="match status" value="1"/>
</dbReference>
<dbReference type="InterPro" id="IPR036430">
    <property type="entry name" value="RNase_T2-like_sf"/>
</dbReference>
<dbReference type="AlphaFoldDB" id="A0A8K0NXK6"/>
<keyword evidence="10" id="KW-1015">Disulfide bond</keyword>
<comment type="catalytic activity">
    <reaction evidence="14">
        <text>a guanylyl-uridine-RNA = a 3'-end 2',3'-cyclophospho-GMP-RNA + a 5'-end dephospho-uridine-RNA</text>
        <dbReference type="Rhea" id="RHEA:81323"/>
        <dbReference type="Rhea" id="RHEA-COMP:17356"/>
        <dbReference type="Rhea" id="RHEA-COMP:19658"/>
        <dbReference type="Rhea" id="RHEA-COMP:19659"/>
        <dbReference type="ChEBI" id="CHEBI:173224"/>
        <dbReference type="ChEBI" id="CHEBI:231849"/>
        <dbReference type="ChEBI" id="CHEBI:231850"/>
    </reaction>
</comment>
<feature type="active site" evidence="16">
    <location>
        <position position="58"/>
    </location>
</feature>
<keyword evidence="9" id="KW-0256">Endoplasmic reticulum</keyword>
<evidence type="ECO:0000256" key="13">
    <source>
        <dbReference type="ARBA" id="ARBA00023239"/>
    </source>
</evidence>
<evidence type="ECO:0000256" key="12">
    <source>
        <dbReference type="ARBA" id="ARBA00023228"/>
    </source>
</evidence>
<comment type="catalytic activity">
    <reaction evidence="15">
        <text>an adenylyl-uridine-RNA = a 3'-end 2',3'-cyclophospho-AMP-RNA + a 5'-end dephospho-uridine-RNA</text>
        <dbReference type="Rhea" id="RHEA:81383"/>
        <dbReference type="Rhea" id="RHEA-COMP:17356"/>
        <dbReference type="Rhea" id="RHEA-COMP:19675"/>
        <dbReference type="Rhea" id="RHEA-COMP:19676"/>
        <dbReference type="ChEBI" id="CHEBI:173224"/>
        <dbReference type="ChEBI" id="CHEBI:231879"/>
        <dbReference type="ChEBI" id="CHEBI:231881"/>
    </reaction>
    <physiologicalReaction direction="left-to-right" evidence="15">
        <dbReference type="Rhea" id="RHEA:81384"/>
    </physiologicalReaction>
</comment>
<dbReference type="GO" id="GO:0006401">
    <property type="term" value="P:RNA catabolic process"/>
    <property type="evidence" value="ECO:0007669"/>
    <property type="project" value="TreeGrafter"/>
</dbReference>
<comment type="similarity">
    <text evidence="4 17">Belongs to the RNase T2 family.</text>
</comment>
<dbReference type="OrthoDB" id="435754at2759"/>
<feature type="active site" evidence="16">
    <location>
        <position position="111"/>
    </location>
</feature>
<feature type="active site" evidence="16">
    <location>
        <position position="115"/>
    </location>
</feature>
<evidence type="ECO:0000256" key="4">
    <source>
        <dbReference type="ARBA" id="ARBA00007469"/>
    </source>
</evidence>
<protein>
    <submittedName>
        <fullName evidence="18">Uncharacterized protein</fullName>
    </submittedName>
</protein>
<evidence type="ECO:0000256" key="16">
    <source>
        <dbReference type="PIRSR" id="PIRSR633697-1"/>
    </source>
</evidence>
<keyword evidence="6" id="KW-0540">Nuclease</keyword>
<keyword evidence="7" id="KW-0255">Endonuclease</keyword>
<evidence type="ECO:0000256" key="5">
    <source>
        <dbReference type="ARBA" id="ARBA00022525"/>
    </source>
</evidence>
<dbReference type="InterPro" id="IPR033130">
    <property type="entry name" value="RNase_T2_His_AS_2"/>
</dbReference>
<evidence type="ECO:0000256" key="11">
    <source>
        <dbReference type="ARBA" id="ARBA00023180"/>
    </source>
</evidence>
<evidence type="ECO:0000313" key="19">
    <source>
        <dbReference type="Proteomes" id="UP000792457"/>
    </source>
</evidence>
<proteinExistence type="inferred from homology"/>
<reference evidence="18" key="1">
    <citation type="submission" date="2013-04" db="EMBL/GenBank/DDBJ databases">
        <authorList>
            <person name="Qu J."/>
            <person name="Murali S.C."/>
            <person name="Bandaranaike D."/>
            <person name="Bellair M."/>
            <person name="Blankenburg K."/>
            <person name="Chao H."/>
            <person name="Dinh H."/>
            <person name="Doddapaneni H."/>
            <person name="Downs B."/>
            <person name="Dugan-Rocha S."/>
            <person name="Elkadiri S."/>
            <person name="Gnanaolivu R.D."/>
            <person name="Hernandez B."/>
            <person name="Javaid M."/>
            <person name="Jayaseelan J.C."/>
            <person name="Lee S."/>
            <person name="Li M."/>
            <person name="Ming W."/>
            <person name="Munidasa M."/>
            <person name="Muniz J."/>
            <person name="Nguyen L."/>
            <person name="Ongeri F."/>
            <person name="Osuji N."/>
            <person name="Pu L.-L."/>
            <person name="Puazo M."/>
            <person name="Qu C."/>
            <person name="Quiroz J."/>
            <person name="Raj R."/>
            <person name="Weissenberger G."/>
            <person name="Xin Y."/>
            <person name="Zou X."/>
            <person name="Han Y."/>
            <person name="Richards S."/>
            <person name="Worley K."/>
            <person name="Muzny D."/>
            <person name="Gibbs R."/>
        </authorList>
    </citation>
    <scope>NUCLEOTIDE SEQUENCE</scope>
    <source>
        <strain evidence="18">Sampled in the wild</strain>
    </source>
</reference>
<organism evidence="18 19">
    <name type="scientific">Ladona fulva</name>
    <name type="common">Scarce chaser dragonfly</name>
    <name type="synonym">Libellula fulva</name>
    <dbReference type="NCBI Taxonomy" id="123851"/>
    <lineage>
        <taxon>Eukaryota</taxon>
        <taxon>Metazoa</taxon>
        <taxon>Ecdysozoa</taxon>
        <taxon>Arthropoda</taxon>
        <taxon>Hexapoda</taxon>
        <taxon>Insecta</taxon>
        <taxon>Pterygota</taxon>
        <taxon>Palaeoptera</taxon>
        <taxon>Odonata</taxon>
        <taxon>Epiprocta</taxon>
        <taxon>Anisoptera</taxon>
        <taxon>Libelluloidea</taxon>
        <taxon>Libellulidae</taxon>
        <taxon>Ladona</taxon>
    </lineage>
</organism>
<dbReference type="GO" id="GO:0005576">
    <property type="term" value="C:extracellular region"/>
    <property type="evidence" value="ECO:0007669"/>
    <property type="project" value="UniProtKB-SubCell"/>
</dbReference>
<evidence type="ECO:0000256" key="2">
    <source>
        <dbReference type="ARBA" id="ARBA00004371"/>
    </source>
</evidence>
<evidence type="ECO:0000256" key="3">
    <source>
        <dbReference type="ARBA" id="ARBA00004613"/>
    </source>
</evidence>
<dbReference type="GO" id="GO:0005764">
    <property type="term" value="C:lysosome"/>
    <property type="evidence" value="ECO:0007669"/>
    <property type="project" value="UniProtKB-SubCell"/>
</dbReference>
<dbReference type="CDD" id="cd01061">
    <property type="entry name" value="RNase_T2_euk"/>
    <property type="match status" value="1"/>
</dbReference>
<dbReference type="FunFam" id="3.90.730.10:FF:000001">
    <property type="entry name" value="Ribonuclease T2"/>
    <property type="match status" value="1"/>
</dbReference>
<dbReference type="PROSITE" id="PS00531">
    <property type="entry name" value="RNASE_T2_2"/>
    <property type="match status" value="1"/>
</dbReference>
<comment type="caution">
    <text evidence="18">The sequence shown here is derived from an EMBL/GenBank/DDBJ whole genome shotgun (WGS) entry which is preliminary data.</text>
</comment>
<sequence>MGPLFFRDFICSSGASNHEWDILIFTQSWPITVCRQWKVRDEDHTCSFPPMKGKWTVHGIWPTKYGTHGPGYCNSTWRFDEEKIIPIEKQLNQYWPNIQNGTSRYALWEHEWEKHGTCATAIDQLNSEEKYFHQGIVWAEKYDLSNILSENNIHPGPKGLTAQSIAESVKKSLNRNPYLECYKDHASLTTIETNEEYILEIRICFDKSLELVDCDGINVLGTKGSLTNCPGGEPIFYLNKVPPKESGYMTALMFVTFLQWLTR</sequence>
<keyword evidence="12" id="KW-0458">Lysosome</keyword>
<evidence type="ECO:0000313" key="18">
    <source>
        <dbReference type="EMBL" id="KAG8223489.1"/>
    </source>
</evidence>
<dbReference type="GO" id="GO:0033897">
    <property type="term" value="F:ribonuclease T2 activity"/>
    <property type="evidence" value="ECO:0007669"/>
    <property type="project" value="InterPro"/>
</dbReference>
<evidence type="ECO:0000256" key="10">
    <source>
        <dbReference type="ARBA" id="ARBA00023157"/>
    </source>
</evidence>
<evidence type="ECO:0000256" key="8">
    <source>
        <dbReference type="ARBA" id="ARBA00022801"/>
    </source>
</evidence>
<reference evidence="18" key="2">
    <citation type="submission" date="2017-10" db="EMBL/GenBank/DDBJ databases">
        <title>Ladona fulva Genome sequencing and assembly.</title>
        <authorList>
            <person name="Murali S."/>
            <person name="Richards S."/>
            <person name="Bandaranaike D."/>
            <person name="Bellair M."/>
            <person name="Blankenburg K."/>
            <person name="Chao H."/>
            <person name="Dinh H."/>
            <person name="Doddapaneni H."/>
            <person name="Dugan-Rocha S."/>
            <person name="Elkadiri S."/>
            <person name="Gnanaolivu R."/>
            <person name="Hernandez B."/>
            <person name="Skinner E."/>
            <person name="Javaid M."/>
            <person name="Lee S."/>
            <person name="Li M."/>
            <person name="Ming W."/>
            <person name="Munidasa M."/>
            <person name="Muniz J."/>
            <person name="Nguyen L."/>
            <person name="Hughes D."/>
            <person name="Osuji N."/>
            <person name="Pu L.-L."/>
            <person name="Puazo M."/>
            <person name="Qu C."/>
            <person name="Quiroz J."/>
            <person name="Raj R."/>
            <person name="Weissenberger G."/>
            <person name="Xin Y."/>
            <person name="Zou X."/>
            <person name="Han Y."/>
            <person name="Worley K."/>
            <person name="Muzny D."/>
            <person name="Gibbs R."/>
        </authorList>
    </citation>
    <scope>NUCLEOTIDE SEQUENCE</scope>
    <source>
        <strain evidence="18">Sampled in the wild</strain>
    </source>
</reference>
<keyword evidence="19" id="KW-1185">Reference proteome</keyword>
<evidence type="ECO:0000256" key="15">
    <source>
        <dbReference type="ARBA" id="ARBA00052670"/>
    </source>
</evidence>
<dbReference type="GO" id="GO:0005788">
    <property type="term" value="C:endoplasmic reticulum lumen"/>
    <property type="evidence" value="ECO:0007669"/>
    <property type="project" value="UniProtKB-SubCell"/>
</dbReference>
<dbReference type="GO" id="GO:0016787">
    <property type="term" value="F:hydrolase activity"/>
    <property type="evidence" value="ECO:0007669"/>
    <property type="project" value="UniProtKB-KW"/>
</dbReference>
<dbReference type="PANTHER" id="PTHR11240:SF22">
    <property type="entry name" value="RIBONUCLEASE T2"/>
    <property type="match status" value="1"/>
</dbReference>
<evidence type="ECO:0000256" key="14">
    <source>
        <dbReference type="ARBA" id="ARBA00051280"/>
    </source>
</evidence>
<keyword evidence="11" id="KW-0325">Glycoprotein</keyword>
<dbReference type="PANTHER" id="PTHR11240">
    <property type="entry name" value="RIBONUCLEASE T2"/>
    <property type="match status" value="1"/>
</dbReference>
<comment type="subcellular location">
    <subcellularLocation>
        <location evidence="1">Endoplasmic reticulum lumen</location>
    </subcellularLocation>
    <subcellularLocation>
        <location evidence="2">Lysosome</location>
    </subcellularLocation>
    <subcellularLocation>
        <location evidence="3">Secreted</location>
    </subcellularLocation>
</comment>
<dbReference type="Pfam" id="PF00445">
    <property type="entry name" value="Ribonuclease_T2"/>
    <property type="match status" value="1"/>
</dbReference>
<evidence type="ECO:0000256" key="9">
    <source>
        <dbReference type="ARBA" id="ARBA00022824"/>
    </source>
</evidence>
<evidence type="ECO:0000256" key="1">
    <source>
        <dbReference type="ARBA" id="ARBA00004319"/>
    </source>
</evidence>
<dbReference type="Gene3D" id="3.90.730.10">
    <property type="entry name" value="Ribonuclease T2-like"/>
    <property type="match status" value="1"/>
</dbReference>
<dbReference type="Proteomes" id="UP000792457">
    <property type="component" value="Unassembled WGS sequence"/>
</dbReference>
<evidence type="ECO:0000256" key="7">
    <source>
        <dbReference type="ARBA" id="ARBA00022759"/>
    </source>
</evidence>
<dbReference type="GO" id="GO:0003723">
    <property type="term" value="F:RNA binding"/>
    <property type="evidence" value="ECO:0007669"/>
    <property type="project" value="InterPro"/>
</dbReference>